<keyword evidence="3" id="KW-1185">Reference proteome</keyword>
<dbReference type="EMBL" id="JBHFFA010000001">
    <property type="protein sequence ID" value="KAL2651157.1"/>
    <property type="molecule type" value="Genomic_DNA"/>
</dbReference>
<name>A0ABD1ZJA0_9MARC</name>
<accession>A0ABD1ZJA0</accession>
<gene>
    <name evidence="2" type="ORF">R1flu_019285</name>
</gene>
<sequence>MAYLLGASHLLALEKPSGEVRPIVVGEVLYRLIASSLGFQFRKVLADHFSPLQFGVATHGDCETIILDLCATLDQHPDCVVLQVDIQNEFNTISREALFCELRVAIGSLDQLFPFVRSFYVRHLPLYFSHCSWKDEVSLLSSKTSIRQGDPLGGALFTLAHLLGLMTMASEHPLFYFHPWLMILILLDPLRLLCQLFIL</sequence>
<dbReference type="Proteomes" id="UP001605036">
    <property type="component" value="Unassembled WGS sequence"/>
</dbReference>
<evidence type="ECO:0000259" key="1">
    <source>
        <dbReference type="Pfam" id="PF00078"/>
    </source>
</evidence>
<dbReference type="InterPro" id="IPR000477">
    <property type="entry name" value="RT_dom"/>
</dbReference>
<comment type="caution">
    <text evidence="2">The sequence shown here is derived from an EMBL/GenBank/DDBJ whole genome shotgun (WGS) entry which is preliminary data.</text>
</comment>
<feature type="domain" description="Reverse transcriptase" evidence="1">
    <location>
        <begin position="14"/>
        <end position="160"/>
    </location>
</feature>
<dbReference type="AlphaFoldDB" id="A0ABD1ZJA0"/>
<protein>
    <recommendedName>
        <fullName evidence="1">Reverse transcriptase domain-containing protein</fullName>
    </recommendedName>
</protein>
<reference evidence="2 3" key="1">
    <citation type="submission" date="2024-09" db="EMBL/GenBank/DDBJ databases">
        <title>Chromosome-scale assembly of Riccia fluitans.</title>
        <authorList>
            <person name="Paukszto L."/>
            <person name="Sawicki J."/>
            <person name="Karawczyk K."/>
            <person name="Piernik-Szablinska J."/>
            <person name="Szczecinska M."/>
            <person name="Mazdziarz M."/>
        </authorList>
    </citation>
    <scope>NUCLEOTIDE SEQUENCE [LARGE SCALE GENOMIC DNA]</scope>
    <source>
        <strain evidence="2">Rf_01</strain>
        <tissue evidence="2">Aerial parts of the thallus</tissue>
    </source>
</reference>
<evidence type="ECO:0000313" key="2">
    <source>
        <dbReference type="EMBL" id="KAL2651157.1"/>
    </source>
</evidence>
<evidence type="ECO:0000313" key="3">
    <source>
        <dbReference type="Proteomes" id="UP001605036"/>
    </source>
</evidence>
<proteinExistence type="predicted"/>
<organism evidence="2 3">
    <name type="scientific">Riccia fluitans</name>
    <dbReference type="NCBI Taxonomy" id="41844"/>
    <lineage>
        <taxon>Eukaryota</taxon>
        <taxon>Viridiplantae</taxon>
        <taxon>Streptophyta</taxon>
        <taxon>Embryophyta</taxon>
        <taxon>Marchantiophyta</taxon>
        <taxon>Marchantiopsida</taxon>
        <taxon>Marchantiidae</taxon>
        <taxon>Marchantiales</taxon>
        <taxon>Ricciaceae</taxon>
        <taxon>Riccia</taxon>
    </lineage>
</organism>
<dbReference type="Pfam" id="PF00078">
    <property type="entry name" value="RVT_1"/>
    <property type="match status" value="1"/>
</dbReference>